<reference evidence="2 3" key="1">
    <citation type="submission" date="2022-03" db="EMBL/GenBank/DDBJ databases">
        <authorList>
            <person name="Nunn A."/>
            <person name="Chopra R."/>
            <person name="Nunn A."/>
            <person name="Contreras Garrido A."/>
        </authorList>
    </citation>
    <scope>NUCLEOTIDE SEQUENCE [LARGE SCALE GENOMIC DNA]</scope>
</reference>
<dbReference type="Proteomes" id="UP000836841">
    <property type="component" value="Chromosome 3"/>
</dbReference>
<sequence length="126" mass="14860">MMRHNNLQQHARRILANSSRTRFFHTLESRIESAVSQKADISTVLEQWRQKQGNHLNPSLVRVTVEKLRESQRFRHALEVSDWMVEQKICHLVPEDFAARFHLIENVLGLEEAEKFFESVPENLRG</sequence>
<keyword evidence="3" id="KW-1185">Reference proteome</keyword>
<dbReference type="GO" id="GO:0005739">
    <property type="term" value="C:mitochondrion"/>
    <property type="evidence" value="ECO:0007669"/>
    <property type="project" value="TreeGrafter"/>
</dbReference>
<organism evidence="2 3">
    <name type="scientific">Thlaspi arvense</name>
    <name type="common">Field penny-cress</name>
    <dbReference type="NCBI Taxonomy" id="13288"/>
    <lineage>
        <taxon>Eukaryota</taxon>
        <taxon>Viridiplantae</taxon>
        <taxon>Streptophyta</taxon>
        <taxon>Embryophyta</taxon>
        <taxon>Tracheophyta</taxon>
        <taxon>Spermatophyta</taxon>
        <taxon>Magnoliopsida</taxon>
        <taxon>eudicotyledons</taxon>
        <taxon>Gunneridae</taxon>
        <taxon>Pentapetalae</taxon>
        <taxon>rosids</taxon>
        <taxon>malvids</taxon>
        <taxon>Brassicales</taxon>
        <taxon>Brassicaceae</taxon>
        <taxon>Thlaspideae</taxon>
        <taxon>Thlaspi</taxon>
    </lineage>
</organism>
<name>A0AAU9RZV6_THLAR</name>
<protein>
    <recommendedName>
        <fullName evidence="4">Pentatricopeptide repeat-containing protein</fullName>
    </recommendedName>
</protein>
<dbReference type="AlphaFoldDB" id="A0AAU9RZV6"/>
<evidence type="ECO:0008006" key="4">
    <source>
        <dbReference type="Google" id="ProtNLM"/>
    </source>
</evidence>
<dbReference type="PANTHER" id="PTHR45717">
    <property type="entry name" value="OS12G0527900 PROTEIN"/>
    <property type="match status" value="1"/>
</dbReference>
<evidence type="ECO:0000313" key="2">
    <source>
        <dbReference type="EMBL" id="CAH2054069.1"/>
    </source>
</evidence>
<evidence type="ECO:0000313" key="3">
    <source>
        <dbReference type="Proteomes" id="UP000836841"/>
    </source>
</evidence>
<dbReference type="EMBL" id="OU466859">
    <property type="protein sequence ID" value="CAH2054069.1"/>
    <property type="molecule type" value="Genomic_DNA"/>
</dbReference>
<dbReference type="PANTHER" id="PTHR45717:SF30">
    <property type="entry name" value="PENTATRICOPEPTIDE REPEAT (PPR) SUPERFAMILY PROTEIN"/>
    <property type="match status" value="1"/>
</dbReference>
<comment type="similarity">
    <text evidence="1">Belongs to the PPR family. P subfamily.</text>
</comment>
<gene>
    <name evidence="2" type="ORF">TAV2_LOCUS10964</name>
</gene>
<proteinExistence type="inferred from homology"/>
<evidence type="ECO:0000256" key="1">
    <source>
        <dbReference type="ARBA" id="ARBA00007626"/>
    </source>
</evidence>
<accession>A0AAU9RZV6</accession>